<dbReference type="InterPro" id="IPR002736">
    <property type="entry name" value="CitG"/>
</dbReference>
<name>A0A2T9X269_9CREN</name>
<accession>A0A2T9X269</accession>
<proteinExistence type="predicted"/>
<dbReference type="GO" id="GO:0046917">
    <property type="term" value="F:triphosphoribosyl-dephospho-CoA synthase activity"/>
    <property type="evidence" value="ECO:0007669"/>
    <property type="project" value="InterPro"/>
</dbReference>
<dbReference type="EMBL" id="QEFD01000232">
    <property type="protein sequence ID" value="PVU74186.1"/>
    <property type="molecule type" value="Genomic_DNA"/>
</dbReference>
<dbReference type="Proteomes" id="UP000245638">
    <property type="component" value="Unassembled WGS sequence"/>
</dbReference>
<evidence type="ECO:0000313" key="2">
    <source>
        <dbReference type="Proteomes" id="UP000245638"/>
    </source>
</evidence>
<evidence type="ECO:0000313" key="1">
    <source>
        <dbReference type="EMBL" id="PVU74186.1"/>
    </source>
</evidence>
<sequence>MIKKLEDILDQLCSEVAYILSSSSIIEASVFKPGNASRIQDIKSVKYEDVLLSANLANAYYRKACIRGYNSSRPLYDLLYLTIKESKKMEVNYSILGTQLLLLPISYSSLLADNVDNLRRKLSELIISLDVEDTKWFFEALKQVELSYLGKIDVMDYRETANKTMYEVLVFSSNMDTIARNMIRNYEYSYIAYKIIKDSESLEKGIQKAFIEILSEQPDGLIYRKYGGKIALLISHLAREVKGDFTEKKLLDFNNFLVKNNYNPGSTADIIASGVALYLLDKWYEKTRNDYPLPLPRGCSRIYK</sequence>
<gene>
    <name evidence="1" type="ORF">DDW13_08480</name>
</gene>
<dbReference type="PANTHER" id="PTHR42280">
    <property type="entry name" value="CITG FAMILY PROTEIN"/>
    <property type="match status" value="1"/>
</dbReference>
<dbReference type="AlphaFoldDB" id="A0A2T9X269"/>
<reference evidence="1 2" key="1">
    <citation type="journal article" date="2015" name="Appl. Environ. Microbiol.">
        <title>Nanoarchaeota, Their Sulfolobales Host, and Nanoarchaeota Virus Distribution across Yellowstone National Park Hot Springs.</title>
        <authorList>
            <person name="Munson-McGee J.H."/>
            <person name="Field E.K."/>
            <person name="Bateson M."/>
            <person name="Rooney C."/>
            <person name="Stepanauskas R."/>
            <person name="Young M.J."/>
        </authorList>
    </citation>
    <scope>NUCLEOTIDE SEQUENCE [LARGE SCALE GENOMIC DNA]</scope>
    <source>
        <strain evidence="1">SCGC AC-742_N10</strain>
    </source>
</reference>
<organism evidence="1 2">
    <name type="scientific">Acidianus hospitalis</name>
    <dbReference type="NCBI Taxonomy" id="563177"/>
    <lineage>
        <taxon>Archaea</taxon>
        <taxon>Thermoproteota</taxon>
        <taxon>Thermoprotei</taxon>
        <taxon>Sulfolobales</taxon>
        <taxon>Sulfolobaceae</taxon>
        <taxon>Acidianus</taxon>
    </lineage>
</organism>
<protein>
    <submittedName>
        <fullName evidence="1">Triphosphoribosyl-dephospho-CoA synthase</fullName>
    </submittedName>
</protein>
<dbReference type="PANTHER" id="PTHR42280:SF1">
    <property type="entry name" value="CITG FAMILY PROTEIN"/>
    <property type="match status" value="1"/>
</dbReference>
<dbReference type="Pfam" id="PF01874">
    <property type="entry name" value="CitG"/>
    <property type="match status" value="1"/>
</dbReference>
<comment type="caution">
    <text evidence="1">The sequence shown here is derived from an EMBL/GenBank/DDBJ whole genome shotgun (WGS) entry which is preliminary data.</text>
</comment>
<dbReference type="GO" id="GO:0005524">
    <property type="term" value="F:ATP binding"/>
    <property type="evidence" value="ECO:0007669"/>
    <property type="project" value="InterPro"/>
</dbReference>
<dbReference type="Gene3D" id="1.10.4200.10">
    <property type="entry name" value="Triphosphoribosyl-dephospho-CoA protein"/>
    <property type="match status" value="1"/>
</dbReference>